<dbReference type="PANTHER" id="PTHR21666">
    <property type="entry name" value="PEPTIDASE-RELATED"/>
    <property type="match status" value="1"/>
</dbReference>
<dbReference type="Pfam" id="PF01551">
    <property type="entry name" value="Peptidase_M23"/>
    <property type="match status" value="1"/>
</dbReference>
<dbReference type="eggNOG" id="COG0739">
    <property type="taxonomic scope" value="Bacteria"/>
</dbReference>
<dbReference type="EMBL" id="CP006650">
    <property type="protein sequence ID" value="AGT07812.1"/>
    <property type="molecule type" value="Genomic_DNA"/>
</dbReference>
<evidence type="ECO:0000313" key="4">
    <source>
        <dbReference type="EMBL" id="AGT07812.1"/>
    </source>
</evidence>
<evidence type="ECO:0000313" key="5">
    <source>
        <dbReference type="Proteomes" id="UP000015480"/>
    </source>
</evidence>
<name>S5XRS5_PARAH</name>
<dbReference type="Gene3D" id="2.70.70.10">
    <property type="entry name" value="Glucose Permease (Domain IIA)"/>
    <property type="match status" value="1"/>
</dbReference>
<dbReference type="InterPro" id="IPR045974">
    <property type="entry name" value="DUF5930"/>
</dbReference>
<organism evidence="4 5">
    <name type="scientific">Paracoccus aminophilus JCM 7686</name>
    <dbReference type="NCBI Taxonomy" id="1367847"/>
    <lineage>
        <taxon>Bacteria</taxon>
        <taxon>Pseudomonadati</taxon>
        <taxon>Pseudomonadota</taxon>
        <taxon>Alphaproteobacteria</taxon>
        <taxon>Rhodobacterales</taxon>
        <taxon>Paracoccaceae</taxon>
        <taxon>Paracoccus</taxon>
    </lineage>
</organism>
<feature type="domain" description="M23ase beta-sheet core" evidence="2">
    <location>
        <begin position="329"/>
        <end position="423"/>
    </location>
</feature>
<dbReference type="PANTHER" id="PTHR21666:SF270">
    <property type="entry name" value="MUREIN HYDROLASE ACTIVATOR ENVC"/>
    <property type="match status" value="1"/>
</dbReference>
<dbReference type="MEROPS" id="M23.009"/>
<dbReference type="HOGENOM" id="CLU_029425_2_1_5"/>
<reference evidence="4 5" key="1">
    <citation type="journal article" date="2014" name="BMC Genomics">
        <title>Architecture and functions of a multipartite genome of the methylotrophic bacterium Paracoccus aminophilus JCM 7686, containing primary and secondary chromids.</title>
        <authorList>
            <person name="Dziewit L."/>
            <person name="Czarnecki J."/>
            <person name="Wibberg D."/>
            <person name="Radlinska M."/>
            <person name="Mrozek P."/>
            <person name="Szymczak M."/>
            <person name="Schluter A."/>
            <person name="Puhler A."/>
            <person name="Bartosik D."/>
        </authorList>
    </citation>
    <scope>NUCLEOTIDE SEQUENCE [LARGE SCALE GENOMIC DNA]</scope>
    <source>
        <strain evidence="4">JCM 7686</strain>
    </source>
</reference>
<dbReference type="InterPro" id="IPR050570">
    <property type="entry name" value="Cell_wall_metabolism_enzyme"/>
</dbReference>
<keyword evidence="4" id="KW-0378">Hydrolase</keyword>
<dbReference type="AlphaFoldDB" id="S5XRS5"/>
<feature type="domain" description="DUF5930" evidence="3">
    <location>
        <begin position="1"/>
        <end position="317"/>
    </location>
</feature>
<gene>
    <name evidence="4" type="ORF">JCM7686_0703</name>
</gene>
<keyword evidence="5" id="KW-1185">Reference proteome</keyword>
<feature type="transmembrane region" description="Helical" evidence="1">
    <location>
        <begin position="41"/>
        <end position="63"/>
    </location>
</feature>
<dbReference type="SUPFAM" id="SSF51261">
    <property type="entry name" value="Duplicated hybrid motif"/>
    <property type="match status" value="1"/>
</dbReference>
<dbReference type="Proteomes" id="UP000015480">
    <property type="component" value="Chromosome"/>
</dbReference>
<accession>S5XRS5</accession>
<keyword evidence="1" id="KW-0812">Transmembrane</keyword>
<dbReference type="GO" id="GO:0004222">
    <property type="term" value="F:metalloendopeptidase activity"/>
    <property type="evidence" value="ECO:0007669"/>
    <property type="project" value="TreeGrafter"/>
</dbReference>
<evidence type="ECO:0000256" key="1">
    <source>
        <dbReference type="SAM" id="Phobius"/>
    </source>
</evidence>
<evidence type="ECO:0000259" key="2">
    <source>
        <dbReference type="Pfam" id="PF01551"/>
    </source>
</evidence>
<dbReference type="PATRIC" id="fig|1367847.3.peg.654"/>
<keyword evidence="1" id="KW-1133">Transmembrane helix</keyword>
<dbReference type="STRING" id="1367847.JCM7686_0703"/>
<proteinExistence type="predicted"/>
<dbReference type="EC" id="3.4.24.75" evidence="4"/>
<dbReference type="FunFam" id="2.70.70.10:FF:000006">
    <property type="entry name" value="M23 family peptidase"/>
    <property type="match status" value="1"/>
</dbReference>
<sequence>MTLGITNRLNATLERWLPEQRLFLKSEKSARYIRLRPLTQLTALGGAALVFGWSIIASSLLIIGTVSEGSSRDTTARAQQAFEIRLAALSAERDTRAAEAAAAQGRFSVALDQVSAMQSQLLTSENQRRELEAGLSAVQNKLHDTTLALHSVKGQPAEDGSPAPIGADRMSELSVALDIVSGELKEAAGARLRAETEATDARREAQEIALDRDRIVARNDALFAQIEDAVSLSTDPMDKMFRRLGLDPDKLLRTVRAGYSGTGGPLEPAGYSTRGDAAITQDDPRVKEILVSLDKVNTYRIAVDKLPLAMPLRSAFRYTSPYGSRWGRRHEGIDMAGPVGTSVFSTADGTVVYAGWMQGYGNLIKIEHELGTETRYGHLSKIRVKVGQKVSRGAQIGDMGNTGRSTGSHLHYEVRVNGQSVDPMSFIKAAQNVF</sequence>
<dbReference type="InterPro" id="IPR016047">
    <property type="entry name" value="M23ase_b-sheet_dom"/>
</dbReference>
<keyword evidence="1" id="KW-0472">Membrane</keyword>
<dbReference type="Pfam" id="PF19353">
    <property type="entry name" value="DUF5930"/>
    <property type="match status" value="1"/>
</dbReference>
<dbReference type="CDD" id="cd12797">
    <property type="entry name" value="M23_peptidase"/>
    <property type="match status" value="1"/>
</dbReference>
<protein>
    <submittedName>
        <fullName evidence="4">Peptidase M23B</fullName>
        <ecNumber evidence="4">3.4.24.75</ecNumber>
    </submittedName>
</protein>
<dbReference type="KEGG" id="pami:JCM7686_0703"/>
<dbReference type="InterPro" id="IPR011055">
    <property type="entry name" value="Dup_hybrid_motif"/>
</dbReference>
<evidence type="ECO:0000259" key="3">
    <source>
        <dbReference type="Pfam" id="PF19353"/>
    </source>
</evidence>